<dbReference type="KEGG" id="ccal:108626663"/>
<dbReference type="InterPro" id="IPR012337">
    <property type="entry name" value="RNaseH-like_sf"/>
</dbReference>
<dbReference type="GeneID" id="108626663"/>
<dbReference type="Pfam" id="PF00929">
    <property type="entry name" value="RNase_T"/>
    <property type="match status" value="1"/>
</dbReference>
<evidence type="ECO:0000259" key="6">
    <source>
        <dbReference type="SMART" id="SM00479"/>
    </source>
</evidence>
<reference evidence="8 9" key="1">
    <citation type="submission" date="2025-04" db="UniProtKB">
        <authorList>
            <consortium name="RefSeq"/>
        </authorList>
    </citation>
    <scope>IDENTIFICATION</scope>
    <source>
        <tissue evidence="8 9">Whole body</tissue>
    </source>
</reference>
<evidence type="ECO:0000256" key="5">
    <source>
        <dbReference type="ARBA" id="ARBA00072681"/>
    </source>
</evidence>
<dbReference type="SUPFAM" id="SSF53098">
    <property type="entry name" value="Ribonuclease H-like"/>
    <property type="match status" value="1"/>
</dbReference>
<dbReference type="InterPro" id="IPR013520">
    <property type="entry name" value="Ribonucl_H"/>
</dbReference>
<dbReference type="InterPro" id="IPR022894">
    <property type="entry name" value="Oligoribonuclease"/>
</dbReference>
<keyword evidence="7" id="KW-1185">Reference proteome</keyword>
<keyword evidence="4" id="KW-0269">Exonuclease</keyword>
<dbReference type="Gene3D" id="3.30.420.10">
    <property type="entry name" value="Ribonuclease H-like superfamily/Ribonuclease H"/>
    <property type="match status" value="1"/>
</dbReference>
<dbReference type="SMART" id="SM00479">
    <property type="entry name" value="EXOIII"/>
    <property type="match status" value="1"/>
</dbReference>
<dbReference type="RefSeq" id="XP_017882958.1">
    <property type="nucleotide sequence ID" value="XM_018027469.2"/>
</dbReference>
<dbReference type="NCBIfam" id="NF003765">
    <property type="entry name" value="PRK05359.1"/>
    <property type="match status" value="1"/>
</dbReference>
<gene>
    <name evidence="8 9" type="primary">LOC108626663</name>
</gene>
<evidence type="ECO:0000313" key="7">
    <source>
        <dbReference type="Proteomes" id="UP000694925"/>
    </source>
</evidence>
<dbReference type="CDD" id="cd06135">
    <property type="entry name" value="Orn"/>
    <property type="match status" value="1"/>
</dbReference>
<evidence type="ECO:0000256" key="1">
    <source>
        <dbReference type="ARBA" id="ARBA00009921"/>
    </source>
</evidence>
<accession>A0AAJ7J327</accession>
<sequence>MIFTRCLKWSKNYIQLTVSRSFQNALSPMLCLVTNTKKNLNADVVWLDMEMTGLDLNTCHILEIACLITDKNLNVISEDLNIVVHQPDEVLNNMNEWCLKTHQKTGLINESKLSKVMLQDAEQRVLEYLSTYVKKGISPLAGSSVYVDRMFLYKYMPMVNDYLHYRIIDTSTIKELIKRWNIDVPTFPKQHKHRALADIQESIKELEHYKKHIFDLSVKA</sequence>
<dbReference type="GO" id="GO:0000175">
    <property type="term" value="F:3'-5'-RNA exonuclease activity"/>
    <property type="evidence" value="ECO:0007669"/>
    <property type="project" value="InterPro"/>
</dbReference>
<protein>
    <recommendedName>
        <fullName evidence="5">Probable oligoribonuclease</fullName>
    </recommendedName>
</protein>
<comment type="similarity">
    <text evidence="1">Belongs to the oligoribonuclease family.</text>
</comment>
<evidence type="ECO:0000256" key="3">
    <source>
        <dbReference type="ARBA" id="ARBA00022801"/>
    </source>
</evidence>
<dbReference type="FunFam" id="3.30.420.10:FF:000003">
    <property type="entry name" value="Oligoribonuclease"/>
    <property type="match status" value="1"/>
</dbReference>
<evidence type="ECO:0000313" key="8">
    <source>
        <dbReference type="RefSeq" id="XP_017882958.1"/>
    </source>
</evidence>
<evidence type="ECO:0000256" key="2">
    <source>
        <dbReference type="ARBA" id="ARBA00022722"/>
    </source>
</evidence>
<dbReference type="GO" id="GO:0005739">
    <property type="term" value="C:mitochondrion"/>
    <property type="evidence" value="ECO:0007669"/>
    <property type="project" value="TreeGrafter"/>
</dbReference>
<proteinExistence type="inferred from homology"/>
<dbReference type="PANTHER" id="PTHR11046">
    <property type="entry name" value="OLIGORIBONUCLEASE, MITOCHONDRIAL"/>
    <property type="match status" value="1"/>
</dbReference>
<evidence type="ECO:0000313" key="9">
    <source>
        <dbReference type="RefSeq" id="XP_017882959.1"/>
    </source>
</evidence>
<organism evidence="7 9">
    <name type="scientific">Ceratina calcarata</name>
    <dbReference type="NCBI Taxonomy" id="156304"/>
    <lineage>
        <taxon>Eukaryota</taxon>
        <taxon>Metazoa</taxon>
        <taxon>Ecdysozoa</taxon>
        <taxon>Arthropoda</taxon>
        <taxon>Hexapoda</taxon>
        <taxon>Insecta</taxon>
        <taxon>Pterygota</taxon>
        <taxon>Neoptera</taxon>
        <taxon>Endopterygota</taxon>
        <taxon>Hymenoptera</taxon>
        <taxon>Apocrita</taxon>
        <taxon>Aculeata</taxon>
        <taxon>Apoidea</taxon>
        <taxon>Anthophila</taxon>
        <taxon>Apidae</taxon>
        <taxon>Ceratina</taxon>
        <taxon>Zadontomerus</taxon>
    </lineage>
</organism>
<keyword evidence="3" id="KW-0378">Hydrolase</keyword>
<keyword evidence="2" id="KW-0540">Nuclease</keyword>
<dbReference type="InterPro" id="IPR036397">
    <property type="entry name" value="RNaseH_sf"/>
</dbReference>
<evidence type="ECO:0000256" key="4">
    <source>
        <dbReference type="ARBA" id="ARBA00022839"/>
    </source>
</evidence>
<name>A0AAJ7J327_9HYME</name>
<feature type="domain" description="Exonuclease" evidence="6">
    <location>
        <begin position="43"/>
        <end position="215"/>
    </location>
</feature>
<dbReference type="RefSeq" id="XP_017882959.1">
    <property type="nucleotide sequence ID" value="XM_018027470.2"/>
</dbReference>
<dbReference type="GO" id="GO:0003676">
    <property type="term" value="F:nucleic acid binding"/>
    <property type="evidence" value="ECO:0007669"/>
    <property type="project" value="InterPro"/>
</dbReference>
<dbReference type="Proteomes" id="UP000694925">
    <property type="component" value="Unplaced"/>
</dbReference>
<dbReference type="PANTHER" id="PTHR11046:SF0">
    <property type="entry name" value="OLIGORIBONUCLEASE, MITOCHONDRIAL"/>
    <property type="match status" value="1"/>
</dbReference>
<dbReference type="AlphaFoldDB" id="A0AAJ7J327"/>